<dbReference type="AlphaFoldDB" id="Q3M8S7"/>
<gene>
    <name evidence="1" type="ordered locus">Ava_2999</name>
</gene>
<dbReference type="EMBL" id="CP000117">
    <property type="protein sequence ID" value="ABA22609.1"/>
    <property type="molecule type" value="Genomic_DNA"/>
</dbReference>
<reference evidence="2" key="1">
    <citation type="journal article" date="2014" name="Stand. Genomic Sci.">
        <title>Complete genome sequence of Anabaena variabilis ATCC 29413.</title>
        <authorList>
            <person name="Thiel T."/>
            <person name="Pratte B.S."/>
            <person name="Zhong J."/>
            <person name="Goodwin L."/>
            <person name="Copeland A."/>
            <person name="Lucas S."/>
            <person name="Han C."/>
            <person name="Pitluck S."/>
            <person name="Land M.L."/>
            <person name="Kyrpides N.C."/>
            <person name="Woyke T."/>
        </authorList>
    </citation>
    <scope>NUCLEOTIDE SEQUENCE [LARGE SCALE GENOMIC DNA]</scope>
    <source>
        <strain evidence="2">ATCC 29413 / PCC 7937</strain>
    </source>
</reference>
<accession>Q3M8S7</accession>
<dbReference type="eggNOG" id="ENOG5032EGK">
    <property type="taxonomic scope" value="Bacteria"/>
</dbReference>
<evidence type="ECO:0000313" key="2">
    <source>
        <dbReference type="Proteomes" id="UP000002533"/>
    </source>
</evidence>
<evidence type="ECO:0000313" key="1">
    <source>
        <dbReference type="EMBL" id="ABA22609.1"/>
    </source>
</evidence>
<name>Q3M8S7_TRIV2</name>
<organism evidence="1 2">
    <name type="scientific">Trichormus variabilis (strain ATCC 29413 / PCC 7937)</name>
    <name type="common">Anabaena variabilis</name>
    <dbReference type="NCBI Taxonomy" id="240292"/>
    <lineage>
        <taxon>Bacteria</taxon>
        <taxon>Bacillati</taxon>
        <taxon>Cyanobacteriota</taxon>
        <taxon>Cyanophyceae</taxon>
        <taxon>Nostocales</taxon>
        <taxon>Nostocaceae</taxon>
        <taxon>Trichormus</taxon>
    </lineage>
</organism>
<dbReference type="HOGENOM" id="CLU_2713556_0_0_3"/>
<proteinExistence type="predicted"/>
<protein>
    <submittedName>
        <fullName evidence="1">Uncharacterized protein</fullName>
    </submittedName>
</protein>
<dbReference type="KEGG" id="ava:Ava_2999"/>
<sequence>MCYAGEQLLLKTIHVIINVIRLVRKSSVCNMMRAAYSKNSLPESRHSNRGSAYLFAPMVNFNVMAEVGDTPP</sequence>
<dbReference type="Proteomes" id="UP000002533">
    <property type="component" value="Chromosome"/>
</dbReference>